<protein>
    <submittedName>
        <fullName evidence="2">DNA-J related domain-containing protein</fullName>
    </submittedName>
</protein>
<dbReference type="RefSeq" id="WP_317234972.1">
    <property type="nucleotide sequence ID" value="NZ_JAWJUL010000699.1"/>
</dbReference>
<comment type="caution">
    <text evidence="2">The sequence shown here is derived from an EMBL/GenBank/DDBJ whole genome shotgun (WGS) entry which is preliminary data.</text>
</comment>
<dbReference type="Pfam" id="PF12339">
    <property type="entry name" value="DNAJ_related"/>
    <property type="match status" value="1"/>
</dbReference>
<name>A0ABU3Y1S7_9GAMM</name>
<organism evidence="2 3">
    <name type="scientific">Metapseudomonas otitidis</name>
    <dbReference type="NCBI Taxonomy" id="319939"/>
    <lineage>
        <taxon>Bacteria</taxon>
        <taxon>Pseudomonadati</taxon>
        <taxon>Pseudomonadota</taxon>
        <taxon>Gammaproteobacteria</taxon>
        <taxon>Pseudomonadales</taxon>
        <taxon>Pseudomonadaceae</taxon>
        <taxon>Metapseudomonas</taxon>
    </lineage>
</organism>
<gene>
    <name evidence="2" type="ORF">R0G64_32985</name>
</gene>
<reference evidence="2 3" key="1">
    <citation type="submission" date="2023-10" db="EMBL/GenBank/DDBJ databases">
        <title>Pseudomonas otitidis isolated from a paediatric patient with cystic fibrosis in Chile.</title>
        <authorList>
            <person name="Amsteins-Romero L."/>
            <person name="Opazo-Capurro A."/>
            <person name="Matus-Kohler M."/>
            <person name="Gonzalez-Rocha G."/>
        </authorList>
    </citation>
    <scope>NUCLEOTIDE SEQUENCE [LARGE SCALE GENOMIC DNA]</scope>
    <source>
        <strain evidence="2 3">P-714</strain>
    </source>
</reference>
<feature type="domain" description="DnaJ-related protein N-terminal" evidence="1">
    <location>
        <begin position="13"/>
        <end position="53"/>
    </location>
</feature>
<evidence type="ECO:0000259" key="1">
    <source>
        <dbReference type="Pfam" id="PF12339"/>
    </source>
</evidence>
<evidence type="ECO:0000313" key="2">
    <source>
        <dbReference type="EMBL" id="MDV3444098.1"/>
    </source>
</evidence>
<sequence length="53" mass="6116">MGTLSVNQNKLQKRIRRQAGEAALEAPDPLRAYYLDMNQLRDTTERDVDRLLA</sequence>
<dbReference type="EMBL" id="JAWJUL010000699">
    <property type="protein sequence ID" value="MDV3444098.1"/>
    <property type="molecule type" value="Genomic_DNA"/>
</dbReference>
<feature type="non-terminal residue" evidence="2">
    <location>
        <position position="53"/>
    </location>
</feature>
<keyword evidence="3" id="KW-1185">Reference proteome</keyword>
<evidence type="ECO:0000313" key="3">
    <source>
        <dbReference type="Proteomes" id="UP001273935"/>
    </source>
</evidence>
<dbReference type="Proteomes" id="UP001273935">
    <property type="component" value="Unassembled WGS sequence"/>
</dbReference>
<accession>A0ABU3Y1S7</accession>
<proteinExistence type="predicted"/>
<dbReference type="InterPro" id="IPR021059">
    <property type="entry name" value="DnaJ-related_N"/>
</dbReference>